<dbReference type="InterPro" id="IPR050736">
    <property type="entry name" value="Sensor_HK_Regulatory"/>
</dbReference>
<dbReference type="EMBL" id="CP001016">
    <property type="protein sequence ID" value="ACB94330.1"/>
    <property type="molecule type" value="Genomic_DNA"/>
</dbReference>
<keyword evidence="7" id="KW-0175">Coiled coil</keyword>
<dbReference type="Gene3D" id="3.30.565.10">
    <property type="entry name" value="Histidine kinase-like ATPase, C-terminal domain"/>
    <property type="match status" value="1"/>
</dbReference>
<dbReference type="Pfam" id="PF00989">
    <property type="entry name" value="PAS"/>
    <property type="match status" value="1"/>
</dbReference>
<dbReference type="SMART" id="SM00388">
    <property type="entry name" value="HisKA"/>
    <property type="match status" value="1"/>
</dbReference>
<dbReference type="NCBIfam" id="TIGR00229">
    <property type="entry name" value="sensory_box"/>
    <property type="match status" value="1"/>
</dbReference>
<reference evidence="11" key="1">
    <citation type="submission" date="2008-03" db="EMBL/GenBank/DDBJ databases">
        <title>Complete sequence of chromosome of Beijerinckia indica subsp. indica ATCC 9039.</title>
        <authorList>
            <consortium name="US DOE Joint Genome Institute"/>
            <person name="Copeland A."/>
            <person name="Lucas S."/>
            <person name="Lapidus A."/>
            <person name="Glavina del Rio T."/>
            <person name="Dalin E."/>
            <person name="Tice H."/>
            <person name="Bruce D."/>
            <person name="Goodwin L."/>
            <person name="Pitluck S."/>
            <person name="LaButti K."/>
            <person name="Schmutz J."/>
            <person name="Larimer F."/>
            <person name="Land M."/>
            <person name="Hauser L."/>
            <person name="Kyrpides N."/>
            <person name="Mikhailova N."/>
            <person name="Dunfield P.F."/>
            <person name="Dedysh S.N."/>
            <person name="Liesack W."/>
            <person name="Saw J.H."/>
            <person name="Alam M."/>
            <person name="Chen Y."/>
            <person name="Murrell J.C."/>
            <person name="Richardson P."/>
        </authorList>
    </citation>
    <scope>NUCLEOTIDE SEQUENCE [LARGE SCALE GENOMIC DNA]</scope>
    <source>
        <strain evidence="11">ATCC 9039 / DSM 1715 / NCIMB 8712</strain>
    </source>
</reference>
<proteinExistence type="predicted"/>
<dbReference type="Pfam" id="PF00512">
    <property type="entry name" value="HisKA"/>
    <property type="match status" value="1"/>
</dbReference>
<evidence type="ECO:0000256" key="5">
    <source>
        <dbReference type="ARBA" id="ARBA00022777"/>
    </source>
</evidence>
<dbReference type="PROSITE" id="PS50112">
    <property type="entry name" value="PAS"/>
    <property type="match status" value="1"/>
</dbReference>
<dbReference type="InterPro" id="IPR005467">
    <property type="entry name" value="His_kinase_dom"/>
</dbReference>
<dbReference type="AlphaFoldDB" id="B2IGE8"/>
<keyword evidence="11" id="KW-1185">Reference proteome</keyword>
<dbReference type="InterPro" id="IPR036097">
    <property type="entry name" value="HisK_dim/P_sf"/>
</dbReference>
<evidence type="ECO:0000256" key="3">
    <source>
        <dbReference type="ARBA" id="ARBA00022553"/>
    </source>
</evidence>
<evidence type="ECO:0000256" key="1">
    <source>
        <dbReference type="ARBA" id="ARBA00000085"/>
    </source>
</evidence>
<dbReference type="InterPro" id="IPR035965">
    <property type="entry name" value="PAS-like_dom_sf"/>
</dbReference>
<dbReference type="GO" id="GO:0006355">
    <property type="term" value="P:regulation of DNA-templated transcription"/>
    <property type="evidence" value="ECO:0007669"/>
    <property type="project" value="InterPro"/>
</dbReference>
<dbReference type="eggNOG" id="COG5002">
    <property type="taxonomic scope" value="Bacteria"/>
</dbReference>
<dbReference type="KEGG" id="bid:Bind_0680"/>
<gene>
    <name evidence="10" type="ordered locus">Bind_0680</name>
</gene>
<dbReference type="InterPro" id="IPR003661">
    <property type="entry name" value="HisK_dim/P_dom"/>
</dbReference>
<evidence type="ECO:0000256" key="7">
    <source>
        <dbReference type="SAM" id="Coils"/>
    </source>
</evidence>
<feature type="coiled-coil region" evidence="7">
    <location>
        <begin position="331"/>
        <end position="358"/>
    </location>
</feature>
<evidence type="ECO:0000256" key="2">
    <source>
        <dbReference type="ARBA" id="ARBA00012438"/>
    </source>
</evidence>
<evidence type="ECO:0000256" key="6">
    <source>
        <dbReference type="ARBA" id="ARBA00023012"/>
    </source>
</evidence>
<dbReference type="Proteomes" id="UP000001695">
    <property type="component" value="Chromosome"/>
</dbReference>
<dbReference type="InterPro" id="IPR004358">
    <property type="entry name" value="Sig_transdc_His_kin-like_C"/>
</dbReference>
<dbReference type="RefSeq" id="WP_012383688.1">
    <property type="nucleotide sequence ID" value="NC_010581.1"/>
</dbReference>
<dbReference type="SUPFAM" id="SSF55874">
    <property type="entry name" value="ATPase domain of HSP90 chaperone/DNA topoisomerase II/histidine kinase"/>
    <property type="match status" value="1"/>
</dbReference>
<evidence type="ECO:0000259" key="9">
    <source>
        <dbReference type="PROSITE" id="PS50112"/>
    </source>
</evidence>
<dbReference type="Gene3D" id="3.30.450.20">
    <property type="entry name" value="PAS domain"/>
    <property type="match status" value="1"/>
</dbReference>
<keyword evidence="4" id="KW-0808">Transferase</keyword>
<dbReference type="Pfam" id="PF02518">
    <property type="entry name" value="HATPase_c"/>
    <property type="match status" value="1"/>
</dbReference>
<dbReference type="InterPro" id="IPR013767">
    <property type="entry name" value="PAS_fold"/>
</dbReference>
<dbReference type="InterPro" id="IPR000014">
    <property type="entry name" value="PAS"/>
</dbReference>
<dbReference type="STRING" id="395963.Bind_0680"/>
<dbReference type="Gene3D" id="1.10.287.130">
    <property type="match status" value="1"/>
</dbReference>
<dbReference type="InterPro" id="IPR003594">
    <property type="entry name" value="HATPase_dom"/>
</dbReference>
<accession>B2IGE8</accession>
<dbReference type="SMART" id="SM00091">
    <property type="entry name" value="PAS"/>
    <property type="match status" value="2"/>
</dbReference>
<dbReference type="SUPFAM" id="SSF47384">
    <property type="entry name" value="Homodimeric domain of signal transducing histidine kinase"/>
    <property type="match status" value="1"/>
</dbReference>
<dbReference type="GO" id="GO:0000155">
    <property type="term" value="F:phosphorelay sensor kinase activity"/>
    <property type="evidence" value="ECO:0007669"/>
    <property type="project" value="InterPro"/>
</dbReference>
<dbReference type="SUPFAM" id="SSF55785">
    <property type="entry name" value="PYP-like sensor domain (PAS domain)"/>
    <property type="match status" value="1"/>
</dbReference>
<keyword evidence="6" id="KW-0902">Two-component regulatory system</keyword>
<organism evidence="10 11">
    <name type="scientific">Beijerinckia indica subsp. indica (strain ATCC 9039 / DSM 1715 / NCIMB 8712)</name>
    <dbReference type="NCBI Taxonomy" id="395963"/>
    <lineage>
        <taxon>Bacteria</taxon>
        <taxon>Pseudomonadati</taxon>
        <taxon>Pseudomonadota</taxon>
        <taxon>Alphaproteobacteria</taxon>
        <taxon>Hyphomicrobiales</taxon>
        <taxon>Beijerinckiaceae</taxon>
        <taxon>Beijerinckia</taxon>
    </lineage>
</organism>
<feature type="domain" description="Histidine kinase" evidence="8">
    <location>
        <begin position="506"/>
        <end position="725"/>
    </location>
</feature>
<dbReference type="PRINTS" id="PR00344">
    <property type="entry name" value="BCTRLSENSOR"/>
</dbReference>
<dbReference type="InterPro" id="IPR036890">
    <property type="entry name" value="HATPase_C_sf"/>
</dbReference>
<dbReference type="PANTHER" id="PTHR43711">
    <property type="entry name" value="TWO-COMPONENT HISTIDINE KINASE"/>
    <property type="match status" value="1"/>
</dbReference>
<dbReference type="SMART" id="SM00387">
    <property type="entry name" value="HATPase_c"/>
    <property type="match status" value="1"/>
</dbReference>
<evidence type="ECO:0000313" key="11">
    <source>
        <dbReference type="Proteomes" id="UP000001695"/>
    </source>
</evidence>
<evidence type="ECO:0000313" key="10">
    <source>
        <dbReference type="EMBL" id="ACB94330.1"/>
    </source>
</evidence>
<dbReference type="CDD" id="cd00082">
    <property type="entry name" value="HisKA"/>
    <property type="match status" value="1"/>
</dbReference>
<dbReference type="PANTHER" id="PTHR43711:SF26">
    <property type="entry name" value="SENSOR HISTIDINE KINASE RCSC"/>
    <property type="match status" value="1"/>
</dbReference>
<feature type="domain" description="PAS" evidence="9">
    <location>
        <begin position="351"/>
        <end position="421"/>
    </location>
</feature>
<keyword evidence="3" id="KW-0597">Phosphoprotein</keyword>
<name>B2IGE8_BEII9</name>
<sequence>MDKFCFAPGVSETTIAPFLEIFGPGPWDEGAILGFEQAEDHQGAGLFVAFASQAMLDLFGVTALEILRHRFFQPADPGFGRLAEIAADATQSLRLARLRFFVNGKSIVRTFWCGTLERQGRRMTLIAEAQAYRSRLVLQQQARPRQEPVVALLADPLPDDMAIVRADLARRFPGERPLRFLWRTDGEHRLVEIGSLLAEVTGLLPEKWVGGPFSSLLRAFDPTAATMTDWIFAACEGVDDLKLAWPIEGRTVAVDIALGGLPRRDAAGNFAGYQGFGLIHKDRLTARLLEPQEEEEGQALSPVLAETRGVIDAGEPVSAFPRTDETAQGPVEGERAARQALEARMHRYESEVRELHAILDTATDGVAVLDAEGRILTLNRSGEALFGYDRGEVLSQPFTMLIAPASRRRAMDYFEGVKTGGVLSLLNDGREIFGLARQGGTIPIFMTLGRIGLFVTAETMPEQGVFEKYCVLLRDMSHWKKIERELEAARKEAERASTLKSDFLAKVSHEIRTPLNAILGFTEVIMDERFGPIGNERYKDYLKDIHMSGTLVMSLVNDLLDLSKIEAGKMDLDFVAVDTNQIIADCVSLMQPQANREGILVRLALAPALPPLLADERSLRQIVLNLLSNAVKFTEPGGQVMVATKLMEDGKTLIRIRDTGAGMSEEEIGIALEPFRQLSTSRSNQGTGLGLPLTKALVEANRASFSISSKKQEGTVVEILFPSARALV</sequence>
<dbReference type="HOGENOM" id="CLU_000445_23_1_5"/>
<reference evidence="10 11" key="2">
    <citation type="journal article" date="2010" name="J. Bacteriol.">
        <title>Complete genome sequence of Beijerinckia indica subsp. indica.</title>
        <authorList>
            <person name="Tamas I."/>
            <person name="Dedysh S.N."/>
            <person name="Liesack W."/>
            <person name="Stott M.B."/>
            <person name="Alam M."/>
            <person name="Murrell J.C."/>
            <person name="Dunfield P.F."/>
        </authorList>
    </citation>
    <scope>NUCLEOTIDE SEQUENCE [LARGE SCALE GENOMIC DNA]</scope>
    <source>
        <strain evidence="11">ATCC 9039 / DSM 1715 / NCIMB 8712</strain>
    </source>
</reference>
<evidence type="ECO:0000259" key="8">
    <source>
        <dbReference type="PROSITE" id="PS50109"/>
    </source>
</evidence>
<comment type="catalytic activity">
    <reaction evidence="1">
        <text>ATP + protein L-histidine = ADP + protein N-phospho-L-histidine.</text>
        <dbReference type="EC" id="2.7.13.3"/>
    </reaction>
</comment>
<evidence type="ECO:0000256" key="4">
    <source>
        <dbReference type="ARBA" id="ARBA00022679"/>
    </source>
</evidence>
<protein>
    <recommendedName>
        <fullName evidence="2">histidine kinase</fullName>
        <ecNumber evidence="2">2.7.13.3</ecNumber>
    </recommendedName>
</protein>
<dbReference type="PROSITE" id="PS50109">
    <property type="entry name" value="HIS_KIN"/>
    <property type="match status" value="1"/>
</dbReference>
<dbReference type="CDD" id="cd00130">
    <property type="entry name" value="PAS"/>
    <property type="match status" value="1"/>
</dbReference>
<dbReference type="EC" id="2.7.13.3" evidence="2"/>
<keyword evidence="5 10" id="KW-0418">Kinase</keyword>